<keyword evidence="8" id="KW-1185">Reference proteome</keyword>
<comment type="subcellular location">
    <subcellularLocation>
        <location evidence="1 6">Mitochondrion</location>
    </subcellularLocation>
</comment>
<dbReference type="EMBL" id="JAEUBF010001375">
    <property type="protein sequence ID" value="KAH3667908.1"/>
    <property type="molecule type" value="Genomic_DNA"/>
</dbReference>
<keyword evidence="3 6" id="KW-0689">Ribosomal protein</keyword>
<dbReference type="GO" id="GO:0003735">
    <property type="term" value="F:structural constituent of ribosome"/>
    <property type="evidence" value="ECO:0007669"/>
    <property type="project" value="UniProtKB-UniRule"/>
</dbReference>
<proteinExistence type="inferred from homology"/>
<dbReference type="InterPro" id="IPR016939">
    <property type="entry name" value="Ribosomal_mS23_fun"/>
</dbReference>
<name>A0A9P8T6B2_9ASCO</name>
<gene>
    <name evidence="7" type="ORF">WICMUC_005186</name>
</gene>
<evidence type="ECO:0000256" key="4">
    <source>
        <dbReference type="ARBA" id="ARBA00023128"/>
    </source>
</evidence>
<evidence type="ECO:0000313" key="7">
    <source>
        <dbReference type="EMBL" id="KAH3667908.1"/>
    </source>
</evidence>
<evidence type="ECO:0000256" key="1">
    <source>
        <dbReference type="ARBA" id="ARBA00004173"/>
    </source>
</evidence>
<reference evidence="7" key="1">
    <citation type="journal article" date="2021" name="Open Biol.">
        <title>Shared evolutionary footprints suggest mitochondrial oxidative damage underlies multiple complex I losses in fungi.</title>
        <authorList>
            <person name="Schikora-Tamarit M.A."/>
            <person name="Marcet-Houben M."/>
            <person name="Nosek J."/>
            <person name="Gabaldon T."/>
        </authorList>
    </citation>
    <scope>NUCLEOTIDE SEQUENCE</scope>
    <source>
        <strain evidence="7">CBS6341</strain>
    </source>
</reference>
<evidence type="ECO:0000256" key="2">
    <source>
        <dbReference type="ARBA" id="ARBA00009864"/>
    </source>
</evidence>
<comment type="subunit">
    <text evidence="6">Component of the mitochondrial small ribosomal subunit.</text>
</comment>
<evidence type="ECO:0000256" key="5">
    <source>
        <dbReference type="ARBA" id="ARBA00023274"/>
    </source>
</evidence>
<dbReference type="PANTHER" id="PTHR37799">
    <property type="entry name" value="37S RIBOSOMAL PROTEIN S25, MITOCHONDRIAL"/>
    <property type="match status" value="1"/>
</dbReference>
<dbReference type="OrthoDB" id="5542239at2759"/>
<evidence type="ECO:0000256" key="3">
    <source>
        <dbReference type="ARBA" id="ARBA00022980"/>
    </source>
</evidence>
<reference evidence="7" key="2">
    <citation type="submission" date="2021-01" db="EMBL/GenBank/DDBJ databases">
        <authorList>
            <person name="Schikora-Tamarit M.A."/>
        </authorList>
    </citation>
    <scope>NUCLEOTIDE SEQUENCE</scope>
    <source>
        <strain evidence="7">CBS6341</strain>
    </source>
</reference>
<dbReference type="Proteomes" id="UP000769528">
    <property type="component" value="Unassembled WGS sequence"/>
</dbReference>
<dbReference type="PANTHER" id="PTHR37799:SF1">
    <property type="entry name" value="SMALL RIBOSOMAL SUBUNIT PROTEIN MS23"/>
    <property type="match status" value="1"/>
</dbReference>
<dbReference type="PIRSF" id="PIRSF029764">
    <property type="entry name" value="RSM25"/>
    <property type="match status" value="1"/>
</dbReference>
<keyword evidence="5 6" id="KW-0687">Ribonucleoprotein</keyword>
<organism evidence="7 8">
    <name type="scientific">Wickerhamomyces mucosus</name>
    <dbReference type="NCBI Taxonomy" id="1378264"/>
    <lineage>
        <taxon>Eukaryota</taxon>
        <taxon>Fungi</taxon>
        <taxon>Dikarya</taxon>
        <taxon>Ascomycota</taxon>
        <taxon>Saccharomycotina</taxon>
        <taxon>Saccharomycetes</taxon>
        <taxon>Phaffomycetales</taxon>
        <taxon>Wickerhamomycetaceae</taxon>
        <taxon>Wickerhamomyces</taxon>
    </lineage>
</organism>
<evidence type="ECO:0000256" key="6">
    <source>
        <dbReference type="PIRNR" id="PIRNR029764"/>
    </source>
</evidence>
<comment type="caution">
    <text evidence="7">The sequence shown here is derived from an EMBL/GenBank/DDBJ whole genome shotgun (WGS) entry which is preliminary data.</text>
</comment>
<sequence>MKPQSGAVNVLERTSNYLKSGVLKTQPVWLSAVGNNPPTKNFLKEPKKLKNEQTFKLQKDDLPKINNSIYNTKSRLGKKNTFKIPKLKFVEDELRDVFYKQHPWELSRPKILLENSGDDAAHQDWSRLIQTNKQLDGESVIQRTLYLLKATEPKLTLKEAYDQSRYEFYRLRIEQEIEEQISKEENIMFGASFEETPIEHGINKEQKVINKWKEDAIELTSIIEANRSGPSNP</sequence>
<dbReference type="Pfam" id="PF13741">
    <property type="entry name" value="MRP-S25"/>
    <property type="match status" value="1"/>
</dbReference>
<dbReference type="AlphaFoldDB" id="A0A9P8T6B2"/>
<protein>
    <recommendedName>
        <fullName evidence="6">37S ribosomal protein S25, mitochondrial</fullName>
    </recommendedName>
</protein>
<dbReference type="GO" id="GO:0005763">
    <property type="term" value="C:mitochondrial small ribosomal subunit"/>
    <property type="evidence" value="ECO:0007669"/>
    <property type="project" value="UniProtKB-UniRule"/>
</dbReference>
<evidence type="ECO:0000313" key="8">
    <source>
        <dbReference type="Proteomes" id="UP000769528"/>
    </source>
</evidence>
<accession>A0A9P8T6B2</accession>
<keyword evidence="4 6" id="KW-0496">Mitochondrion</keyword>
<comment type="similarity">
    <text evidence="2">Belongs to the mitochondrion-specific ribosomal protein mS23 family.</text>
</comment>